<keyword evidence="2" id="KW-1185">Reference proteome</keyword>
<protein>
    <submittedName>
        <fullName evidence="1">Uncharacterized protein</fullName>
    </submittedName>
</protein>
<dbReference type="AlphaFoldDB" id="A0A835ILS8"/>
<sequence length="121" mass="13910">MKKGNVANQREHLILPLANVGIRNKAREAYEQVEQMHKIFKLYGSPSEDYWKKSRLPHATIFKPQHPYQRCLTDSFKDFPSSTLDLVDVLLAIEPEARGSSTSALNSFNRWQFPSHAPLKT</sequence>
<reference evidence="1 2" key="1">
    <citation type="submission" date="2020-10" db="EMBL/GenBank/DDBJ databases">
        <title>The Coptis chinensis genome and diversification of protoberbering-type alkaloids.</title>
        <authorList>
            <person name="Wang B."/>
            <person name="Shu S."/>
            <person name="Song C."/>
            <person name="Liu Y."/>
        </authorList>
    </citation>
    <scope>NUCLEOTIDE SEQUENCE [LARGE SCALE GENOMIC DNA]</scope>
    <source>
        <strain evidence="1">HL-2020</strain>
        <tissue evidence="1">Leaf</tissue>
    </source>
</reference>
<evidence type="ECO:0000313" key="2">
    <source>
        <dbReference type="Proteomes" id="UP000631114"/>
    </source>
</evidence>
<dbReference type="SUPFAM" id="SSF56112">
    <property type="entry name" value="Protein kinase-like (PK-like)"/>
    <property type="match status" value="1"/>
</dbReference>
<accession>A0A835ILS8</accession>
<dbReference type="Gene3D" id="1.10.510.10">
    <property type="entry name" value="Transferase(Phosphotransferase) domain 1"/>
    <property type="match status" value="1"/>
</dbReference>
<dbReference type="EMBL" id="JADFTS010000002">
    <property type="protein sequence ID" value="KAF9620175.1"/>
    <property type="molecule type" value="Genomic_DNA"/>
</dbReference>
<name>A0A835ILS8_9MAGN</name>
<dbReference type="Proteomes" id="UP000631114">
    <property type="component" value="Unassembled WGS sequence"/>
</dbReference>
<proteinExistence type="predicted"/>
<evidence type="ECO:0000313" key="1">
    <source>
        <dbReference type="EMBL" id="KAF9620175.1"/>
    </source>
</evidence>
<gene>
    <name evidence="1" type="ORF">IFM89_010910</name>
</gene>
<dbReference type="OrthoDB" id="1922979at2759"/>
<organism evidence="1 2">
    <name type="scientific">Coptis chinensis</name>
    <dbReference type="NCBI Taxonomy" id="261450"/>
    <lineage>
        <taxon>Eukaryota</taxon>
        <taxon>Viridiplantae</taxon>
        <taxon>Streptophyta</taxon>
        <taxon>Embryophyta</taxon>
        <taxon>Tracheophyta</taxon>
        <taxon>Spermatophyta</taxon>
        <taxon>Magnoliopsida</taxon>
        <taxon>Ranunculales</taxon>
        <taxon>Ranunculaceae</taxon>
        <taxon>Coptidoideae</taxon>
        <taxon>Coptis</taxon>
    </lineage>
</organism>
<comment type="caution">
    <text evidence="1">The sequence shown here is derived from an EMBL/GenBank/DDBJ whole genome shotgun (WGS) entry which is preliminary data.</text>
</comment>
<dbReference type="InterPro" id="IPR011009">
    <property type="entry name" value="Kinase-like_dom_sf"/>
</dbReference>